<dbReference type="EMBL" id="ML977508">
    <property type="protein sequence ID" value="KAF2128478.1"/>
    <property type="molecule type" value="Genomic_DNA"/>
</dbReference>
<keyword evidence="2" id="KW-1185">Reference proteome</keyword>
<dbReference type="AlphaFoldDB" id="A0A6A6AC50"/>
<name>A0A6A6AC50_9PLEO</name>
<dbReference type="GeneID" id="54410853"/>
<proteinExistence type="predicted"/>
<gene>
    <name evidence="1" type="ORF">P153DRAFT_38537</name>
</gene>
<accession>A0A6A6AC50</accession>
<dbReference type="Proteomes" id="UP000799771">
    <property type="component" value="Unassembled WGS sequence"/>
</dbReference>
<organism evidence="1 2">
    <name type="scientific">Dothidotthia symphoricarpi CBS 119687</name>
    <dbReference type="NCBI Taxonomy" id="1392245"/>
    <lineage>
        <taxon>Eukaryota</taxon>
        <taxon>Fungi</taxon>
        <taxon>Dikarya</taxon>
        <taxon>Ascomycota</taxon>
        <taxon>Pezizomycotina</taxon>
        <taxon>Dothideomycetes</taxon>
        <taxon>Pleosporomycetidae</taxon>
        <taxon>Pleosporales</taxon>
        <taxon>Dothidotthiaceae</taxon>
        <taxon>Dothidotthia</taxon>
    </lineage>
</organism>
<protein>
    <submittedName>
        <fullName evidence="1">Uncharacterized protein</fullName>
    </submittedName>
</protein>
<sequence length="169" mass="19561">MGRILSLLPSSSLPYHHHRDFRTRINPTYHLRTYVSTYIRIYSIHSSHRSSNQPEYLSTISTRYNARYYTNTRYNYTSKWAASHLNQQRAAAQCGNLAITDTMALGMRAGMEWRLQEEGSLVGGMEGEVDLEAEEEMEGEVVEVVEVVEEDVNCEGMRMRDNTAFWVRL</sequence>
<dbReference type="RefSeq" id="XP_033522867.1">
    <property type="nucleotide sequence ID" value="XM_033670421.1"/>
</dbReference>
<evidence type="ECO:0000313" key="1">
    <source>
        <dbReference type="EMBL" id="KAF2128478.1"/>
    </source>
</evidence>
<reference evidence="1" key="1">
    <citation type="journal article" date="2020" name="Stud. Mycol.">
        <title>101 Dothideomycetes genomes: a test case for predicting lifestyles and emergence of pathogens.</title>
        <authorList>
            <person name="Haridas S."/>
            <person name="Albert R."/>
            <person name="Binder M."/>
            <person name="Bloem J."/>
            <person name="Labutti K."/>
            <person name="Salamov A."/>
            <person name="Andreopoulos B."/>
            <person name="Baker S."/>
            <person name="Barry K."/>
            <person name="Bills G."/>
            <person name="Bluhm B."/>
            <person name="Cannon C."/>
            <person name="Castanera R."/>
            <person name="Culley D."/>
            <person name="Daum C."/>
            <person name="Ezra D."/>
            <person name="Gonzalez J."/>
            <person name="Henrissat B."/>
            <person name="Kuo A."/>
            <person name="Liang C."/>
            <person name="Lipzen A."/>
            <person name="Lutzoni F."/>
            <person name="Magnuson J."/>
            <person name="Mondo S."/>
            <person name="Nolan M."/>
            <person name="Ohm R."/>
            <person name="Pangilinan J."/>
            <person name="Park H.-J."/>
            <person name="Ramirez L."/>
            <person name="Alfaro M."/>
            <person name="Sun H."/>
            <person name="Tritt A."/>
            <person name="Yoshinaga Y."/>
            <person name="Zwiers L.-H."/>
            <person name="Turgeon B."/>
            <person name="Goodwin S."/>
            <person name="Spatafora J."/>
            <person name="Crous P."/>
            <person name="Grigoriev I."/>
        </authorList>
    </citation>
    <scope>NUCLEOTIDE SEQUENCE</scope>
    <source>
        <strain evidence="1">CBS 119687</strain>
    </source>
</reference>
<evidence type="ECO:0000313" key="2">
    <source>
        <dbReference type="Proteomes" id="UP000799771"/>
    </source>
</evidence>